<dbReference type="InterPro" id="IPR025233">
    <property type="entry name" value="DUF4176"/>
</dbReference>
<comment type="caution">
    <text evidence="1">The sequence shown here is derived from an EMBL/GenBank/DDBJ whole genome shotgun (WGS) entry which is preliminary data.</text>
</comment>
<dbReference type="Proteomes" id="UP000036045">
    <property type="component" value="Unassembled WGS sequence"/>
</dbReference>
<gene>
    <name evidence="1" type="ORF">ABW02_09200</name>
</gene>
<dbReference type="PATRIC" id="fig|1397.4.peg.5100"/>
<evidence type="ECO:0008006" key="3">
    <source>
        <dbReference type="Google" id="ProtNLM"/>
    </source>
</evidence>
<dbReference type="OrthoDB" id="5124454at2"/>
<dbReference type="AlphaFoldDB" id="A0A0J1LCN0"/>
<keyword evidence="2" id="KW-1185">Reference proteome</keyword>
<evidence type="ECO:0000313" key="1">
    <source>
        <dbReference type="EMBL" id="KLV26715.1"/>
    </source>
</evidence>
<organism evidence="1 2">
    <name type="scientific">Niallia circulans</name>
    <name type="common">Bacillus circulans</name>
    <dbReference type="NCBI Taxonomy" id="1397"/>
    <lineage>
        <taxon>Bacteria</taxon>
        <taxon>Bacillati</taxon>
        <taxon>Bacillota</taxon>
        <taxon>Bacilli</taxon>
        <taxon>Bacillales</taxon>
        <taxon>Bacillaceae</taxon>
        <taxon>Niallia</taxon>
    </lineage>
</organism>
<sequence>MSQEVNSLIIDKGTELLPIGTIVLLDIFSQPLMIYGRMQQQAEKNKIWQYVACPYPQGHISDETNVFFNHEQIKQVIFKGFESEGEKLMREKLNSLHLRDEK</sequence>
<evidence type="ECO:0000313" key="2">
    <source>
        <dbReference type="Proteomes" id="UP000036045"/>
    </source>
</evidence>
<dbReference type="EMBL" id="LDPH01000007">
    <property type="protein sequence ID" value="KLV26715.1"/>
    <property type="molecule type" value="Genomic_DNA"/>
</dbReference>
<name>A0A0J1LCN0_NIACI</name>
<proteinExistence type="predicted"/>
<dbReference type="RefSeq" id="WP_047941690.1">
    <property type="nucleotide sequence ID" value="NZ_CP053989.1"/>
</dbReference>
<accession>A0A0J1LCN0</accession>
<protein>
    <recommendedName>
        <fullName evidence="3">DUF4176 domain-containing protein</fullName>
    </recommendedName>
</protein>
<dbReference type="GeneID" id="56347920"/>
<dbReference type="Pfam" id="PF13780">
    <property type="entry name" value="DUF4176"/>
    <property type="match status" value="1"/>
</dbReference>
<reference evidence="1 2" key="1">
    <citation type="submission" date="2015-05" db="EMBL/GenBank/DDBJ databases">
        <title>Whole genome sequence and identification of bacterial endophytes from Costus igneus.</title>
        <authorList>
            <person name="Lee Y.P."/>
            <person name="Gan H.M."/>
            <person name="Eng W."/>
            <person name="Wheatley M.S."/>
            <person name="Caraballo A."/>
            <person name="Polter S."/>
            <person name="Savka M.A."/>
            <person name="Hudson A.O."/>
        </authorList>
    </citation>
    <scope>NUCLEOTIDE SEQUENCE [LARGE SCALE GENOMIC DNA]</scope>
    <source>
        <strain evidence="1 2">RIT379</strain>
    </source>
</reference>